<dbReference type="InterPro" id="IPR057286">
    <property type="entry name" value="PUA_NSUN2"/>
</dbReference>
<feature type="binding site" evidence="19">
    <location>
        <position position="196"/>
    </location>
    <ligand>
        <name>S-adenosyl-L-methionine</name>
        <dbReference type="ChEBI" id="CHEBI:59789"/>
    </ligand>
</feature>
<evidence type="ECO:0000256" key="10">
    <source>
        <dbReference type="ARBA" id="ARBA00023242"/>
    </source>
</evidence>
<evidence type="ECO:0000313" key="23">
    <source>
        <dbReference type="Proteomes" id="UP000694680"/>
    </source>
</evidence>
<evidence type="ECO:0000256" key="5">
    <source>
        <dbReference type="ARBA" id="ARBA00022603"/>
    </source>
</evidence>
<dbReference type="GO" id="GO:0005576">
    <property type="term" value="C:extracellular region"/>
    <property type="evidence" value="ECO:0007669"/>
    <property type="project" value="UniProtKB-SubCell"/>
</dbReference>
<keyword evidence="10" id="KW-0539">Nucleus</keyword>
<accession>A0A8C5EPQ9</accession>
<feature type="domain" description="SAM-dependent MTase RsmB/NOP-type" evidence="21">
    <location>
        <begin position="47"/>
        <end position="411"/>
    </location>
</feature>
<dbReference type="GO" id="GO:0030488">
    <property type="term" value="P:tRNA methylation"/>
    <property type="evidence" value="ECO:0007669"/>
    <property type="project" value="TreeGrafter"/>
</dbReference>
<feature type="compositionally biased region" description="Acidic residues" evidence="20">
    <location>
        <begin position="682"/>
        <end position="693"/>
    </location>
</feature>
<dbReference type="InterPro" id="IPR057285">
    <property type="entry name" value="Pre-PUA_NSUN2"/>
</dbReference>
<feature type="region of interest" description="Disordered" evidence="20">
    <location>
        <begin position="664"/>
        <end position="712"/>
    </location>
</feature>
<dbReference type="InterPro" id="IPR023270">
    <property type="entry name" value="RCMT_NCL1"/>
</dbReference>
<dbReference type="Ensembl" id="ENSGWIT00000027461.1">
    <property type="protein sequence ID" value="ENSGWIP00000025114.1"/>
    <property type="gene ID" value="ENSGWIG00000010193.1"/>
</dbReference>
<evidence type="ECO:0000256" key="17">
    <source>
        <dbReference type="ARBA" id="ARBA00049323"/>
    </source>
</evidence>
<dbReference type="GO" id="GO:0000049">
    <property type="term" value="F:tRNA binding"/>
    <property type="evidence" value="ECO:0007669"/>
    <property type="project" value="UniProtKB-KW"/>
</dbReference>
<evidence type="ECO:0000313" key="22">
    <source>
        <dbReference type="Ensembl" id="ENSGWIP00000025114.1"/>
    </source>
</evidence>
<feature type="binding site" evidence="19">
    <location>
        <position position="223"/>
    </location>
    <ligand>
        <name>S-adenosyl-L-methionine</name>
        <dbReference type="ChEBI" id="CHEBI:59789"/>
    </ligand>
</feature>
<dbReference type="EC" id="2.1.1.203" evidence="3"/>
<dbReference type="Proteomes" id="UP000694680">
    <property type="component" value="Chromosome 11"/>
</dbReference>
<evidence type="ECO:0000256" key="3">
    <source>
        <dbReference type="ARBA" id="ARBA00012629"/>
    </source>
</evidence>
<dbReference type="GO" id="GO:0016428">
    <property type="term" value="F:tRNA (cytidine-5-)-methyltransferase activity"/>
    <property type="evidence" value="ECO:0007669"/>
    <property type="project" value="InterPro"/>
</dbReference>
<sequence length="712" mass="81286">WVSFFHPYSLVFQGWGAGYADIVKENKLFEHYYKELGLVPDGEFDQFMEAMREPLPSTIRITGYKSHAKEILHCLKEKYFKDLQELEIEEQKIDAPQPLSWYPDEQAWHTNISRKIIRKSPLLEKFHQFLVSETESGNISRQEAVSMIPPLLLSIQPHHKILDMCAAPGSKTAQLIEMLHSDMDIPFPEGFVIANDVDNKRCYLLVHQAKRLNSPCIMVVNHDASCIPTLQVDVDGKKDVLYYDRILCDVPCSGDGTMRKNIDVWKKWTTSNSLHLHGLQLRIAVRGVEQLAVGGRMVYSTCSLNPIEDEAVIAALLEKSEGALELADCSGDLPGLKWMPGVTSWKLMTKEGQWFLDWSEVPSSRHTQIRPTMFPPKDPEKLADMHLERCMRILPHHQNTGGFFVAVLVKKAPMPWNKRYPKGTPQEAVEDPPEEKSDTKEIHFKHFSLSLLPRPPPSKKIKLFGYKEDPFVFLTEDDPVFTTIQSFYDLAPGFPKLNVLTRTHDGKKRHLYMVSKELRNVLLNNSERMKVINTGVKVWSRNSDGEEFGCAFRLAQEGIYTLQPYIRSRIIQVSVEDVKVLLTQENPFLNKLEDKAHAQAKEMVMGSIVLKYIPNPNNPAEPQCPIQLCGWRGKTSIRAFVPRNERFHYLRMLGVEVFRDKQGLGQKSKDAETEANDKMERDVEEGEDVDLENGGENLSEPQTDSGLKESSS</sequence>
<reference evidence="22" key="2">
    <citation type="submission" date="2025-08" db="UniProtKB">
        <authorList>
            <consortium name="Ensembl"/>
        </authorList>
    </citation>
    <scope>IDENTIFICATION</scope>
</reference>
<evidence type="ECO:0000256" key="8">
    <source>
        <dbReference type="ARBA" id="ARBA00022694"/>
    </source>
</evidence>
<keyword evidence="9 19" id="KW-0694">RNA-binding</keyword>
<evidence type="ECO:0000256" key="19">
    <source>
        <dbReference type="PROSITE-ProRule" id="PRU01023"/>
    </source>
</evidence>
<keyword evidence="7 19" id="KW-0949">S-adenosyl-L-methionine</keyword>
<evidence type="ECO:0000256" key="7">
    <source>
        <dbReference type="ARBA" id="ARBA00022691"/>
    </source>
</evidence>
<comment type="similarity">
    <text evidence="19">Belongs to the class I-like SAM-binding methyltransferase superfamily. RsmB/NOP family.</text>
</comment>
<reference evidence="22" key="1">
    <citation type="submission" date="2020-06" db="EMBL/GenBank/DDBJ databases">
        <authorList>
            <consortium name="Wellcome Sanger Institute Data Sharing"/>
        </authorList>
    </citation>
    <scope>NUCLEOTIDE SEQUENCE [LARGE SCALE GENOMIC DNA]</scope>
</reference>
<feature type="compositionally biased region" description="Polar residues" evidence="20">
    <location>
        <begin position="699"/>
        <end position="712"/>
    </location>
</feature>
<keyword evidence="23" id="KW-1185">Reference proteome</keyword>
<keyword evidence="5 19" id="KW-0489">Methyltransferase</keyword>
<dbReference type="InterPro" id="IPR029063">
    <property type="entry name" value="SAM-dependent_MTases_sf"/>
</dbReference>
<comment type="catalytic activity">
    <reaction evidence="18">
        <text>a cytidine in mRNA + S-adenosyl-L-methionine = a 5-methylcytidine in mRNA + S-adenosyl-L-homocysteine + H(+)</text>
        <dbReference type="Rhea" id="RHEA:61464"/>
        <dbReference type="Rhea" id="RHEA-COMP:15145"/>
        <dbReference type="Rhea" id="RHEA-COMP:15826"/>
        <dbReference type="ChEBI" id="CHEBI:15378"/>
        <dbReference type="ChEBI" id="CHEBI:57856"/>
        <dbReference type="ChEBI" id="CHEBI:59789"/>
        <dbReference type="ChEBI" id="CHEBI:74483"/>
        <dbReference type="ChEBI" id="CHEBI:82748"/>
    </reaction>
    <physiologicalReaction direction="left-to-right" evidence="18">
        <dbReference type="Rhea" id="RHEA:61465"/>
    </physiologicalReaction>
</comment>
<dbReference type="PRINTS" id="PR02011">
    <property type="entry name" value="RCMTNCL1"/>
</dbReference>
<organism evidence="22 23">
    <name type="scientific">Gouania willdenowi</name>
    <name type="common">Blunt-snouted clingfish</name>
    <name type="synonym">Lepadogaster willdenowi</name>
    <dbReference type="NCBI Taxonomy" id="441366"/>
    <lineage>
        <taxon>Eukaryota</taxon>
        <taxon>Metazoa</taxon>
        <taxon>Chordata</taxon>
        <taxon>Craniata</taxon>
        <taxon>Vertebrata</taxon>
        <taxon>Euteleostomi</taxon>
        <taxon>Actinopterygii</taxon>
        <taxon>Neopterygii</taxon>
        <taxon>Teleostei</taxon>
        <taxon>Neoteleostei</taxon>
        <taxon>Acanthomorphata</taxon>
        <taxon>Ovalentaria</taxon>
        <taxon>Blenniimorphae</taxon>
        <taxon>Blenniiformes</taxon>
        <taxon>Gobiesocoidei</taxon>
        <taxon>Gobiesocidae</taxon>
        <taxon>Gobiesocinae</taxon>
        <taxon>Gouania</taxon>
    </lineage>
</organism>
<dbReference type="InterPro" id="IPR049560">
    <property type="entry name" value="MeTrfase_RsmB-F_NOP2_cat"/>
</dbReference>
<evidence type="ECO:0000256" key="14">
    <source>
        <dbReference type="ARBA" id="ARBA00048755"/>
    </source>
</evidence>
<evidence type="ECO:0000256" key="9">
    <source>
        <dbReference type="ARBA" id="ARBA00022884"/>
    </source>
</evidence>
<feature type="active site" description="Nucleophile" evidence="19">
    <location>
        <position position="302"/>
    </location>
</feature>
<name>A0A8C5EPQ9_GOUWI</name>
<dbReference type="SUPFAM" id="SSF53335">
    <property type="entry name" value="S-adenosyl-L-methionine-dependent methyltransferases"/>
    <property type="match status" value="1"/>
</dbReference>
<dbReference type="GO" id="GO:0005737">
    <property type="term" value="C:cytoplasm"/>
    <property type="evidence" value="ECO:0007669"/>
    <property type="project" value="TreeGrafter"/>
</dbReference>
<feature type="compositionally biased region" description="Basic and acidic residues" evidence="20">
    <location>
        <begin position="664"/>
        <end position="681"/>
    </location>
</feature>
<reference evidence="22" key="3">
    <citation type="submission" date="2025-09" db="UniProtKB">
        <authorList>
            <consortium name="Ensembl"/>
        </authorList>
    </citation>
    <scope>IDENTIFICATION</scope>
</reference>
<comment type="catalytic activity">
    <reaction evidence="17">
        <text>cytidine(48) in tRNA + S-adenosyl-L-methionine = 5-methylcytidine(48) in tRNA + S-adenosyl-L-homocysteine + H(+)</text>
        <dbReference type="Rhea" id="RHEA:42948"/>
        <dbReference type="Rhea" id="RHEA-COMP:10293"/>
        <dbReference type="Rhea" id="RHEA-COMP:10297"/>
        <dbReference type="ChEBI" id="CHEBI:15378"/>
        <dbReference type="ChEBI" id="CHEBI:57856"/>
        <dbReference type="ChEBI" id="CHEBI:59789"/>
        <dbReference type="ChEBI" id="CHEBI:74483"/>
        <dbReference type="ChEBI" id="CHEBI:82748"/>
    </reaction>
    <physiologicalReaction direction="left-to-right" evidence="17">
        <dbReference type="Rhea" id="RHEA:42949"/>
    </physiologicalReaction>
</comment>
<keyword evidence="4" id="KW-0820">tRNA-binding</keyword>
<dbReference type="InterPro" id="IPR001678">
    <property type="entry name" value="MeTrfase_RsmB-F_NOP2_dom"/>
</dbReference>
<evidence type="ECO:0000256" key="4">
    <source>
        <dbReference type="ARBA" id="ARBA00022555"/>
    </source>
</evidence>
<keyword evidence="6 19" id="KW-0808">Transferase</keyword>
<dbReference type="Pfam" id="PF25378">
    <property type="entry name" value="PUA_NSUN2"/>
    <property type="match status" value="1"/>
</dbReference>
<comment type="catalytic activity">
    <reaction evidence="14">
        <text>cytidine(49) in tRNA + S-adenosyl-L-methionine = 5-methylcytidine(49) in tRNA + S-adenosyl-L-homocysteine + H(+)</text>
        <dbReference type="Rhea" id="RHEA:42952"/>
        <dbReference type="Rhea" id="RHEA-COMP:10294"/>
        <dbReference type="Rhea" id="RHEA-COMP:10385"/>
        <dbReference type="ChEBI" id="CHEBI:15378"/>
        <dbReference type="ChEBI" id="CHEBI:57856"/>
        <dbReference type="ChEBI" id="CHEBI:59789"/>
        <dbReference type="ChEBI" id="CHEBI:74483"/>
        <dbReference type="ChEBI" id="CHEBI:82748"/>
    </reaction>
    <physiologicalReaction direction="left-to-right" evidence="14">
        <dbReference type="Rhea" id="RHEA:42953"/>
    </physiologicalReaction>
</comment>
<dbReference type="Pfam" id="PF25376">
    <property type="entry name" value="Pre-PUA_NSUN2"/>
    <property type="match status" value="1"/>
</dbReference>
<comment type="catalytic activity">
    <reaction evidence="15">
        <text>cytidine(50) in tRNA + S-adenosyl-L-methionine = 5-methylcytidine(50) in tRNA + S-adenosyl-L-homocysteine + H(+)</text>
        <dbReference type="Rhea" id="RHEA:61488"/>
        <dbReference type="Rhea" id="RHEA-COMP:15838"/>
        <dbReference type="Rhea" id="RHEA-COMP:15839"/>
        <dbReference type="ChEBI" id="CHEBI:15378"/>
        <dbReference type="ChEBI" id="CHEBI:57856"/>
        <dbReference type="ChEBI" id="CHEBI:59789"/>
        <dbReference type="ChEBI" id="CHEBI:74483"/>
        <dbReference type="ChEBI" id="CHEBI:82748"/>
    </reaction>
    <physiologicalReaction direction="left-to-right" evidence="15">
        <dbReference type="Rhea" id="RHEA:61489"/>
    </physiologicalReaction>
</comment>
<dbReference type="PANTHER" id="PTHR22808:SF1">
    <property type="entry name" value="RNA CYTOSINE-C(5)-METHYLTRANSFERASE NSUN2-RELATED"/>
    <property type="match status" value="1"/>
</dbReference>
<keyword evidence="8" id="KW-0819">tRNA processing</keyword>
<dbReference type="AlphaFoldDB" id="A0A8C5EPQ9"/>
<feature type="binding site" evidence="19">
    <location>
        <position position="249"/>
    </location>
    <ligand>
        <name>S-adenosyl-L-methionine</name>
        <dbReference type="ChEBI" id="CHEBI:59789"/>
    </ligand>
</feature>
<dbReference type="PRINTS" id="PR02008">
    <property type="entry name" value="RCMTFAMILY"/>
</dbReference>
<protein>
    <recommendedName>
        <fullName evidence="3">tRNA (cytosine(34)-C(5))-methyltransferase</fullName>
        <ecNumber evidence="3">2.1.1.203</ecNumber>
    </recommendedName>
    <alternativeName>
        <fullName evidence="12">NOL1/NOP2/Sun domain family member 2</fullName>
    </alternativeName>
    <alternativeName>
        <fullName evidence="13">mRNA cytosine C(5)-methyltransferase</fullName>
    </alternativeName>
    <alternativeName>
        <fullName evidence="11">tRNA cytosine C(5)-methyltransferase</fullName>
    </alternativeName>
</protein>
<dbReference type="PANTHER" id="PTHR22808">
    <property type="entry name" value="NCL1 YEAST -RELATED NOL1/NOP2/FMU SUN DOMAIN-CONTAINING"/>
    <property type="match status" value="1"/>
</dbReference>
<evidence type="ECO:0000256" key="18">
    <source>
        <dbReference type="ARBA" id="ARBA00049365"/>
    </source>
</evidence>
<evidence type="ECO:0000259" key="21">
    <source>
        <dbReference type="PROSITE" id="PS51686"/>
    </source>
</evidence>
<dbReference type="PROSITE" id="PS51686">
    <property type="entry name" value="SAM_MT_RSMB_NOP"/>
    <property type="match status" value="1"/>
</dbReference>
<proteinExistence type="inferred from homology"/>
<evidence type="ECO:0000256" key="20">
    <source>
        <dbReference type="SAM" id="MobiDB-lite"/>
    </source>
</evidence>
<evidence type="ECO:0000256" key="12">
    <source>
        <dbReference type="ARBA" id="ARBA00032770"/>
    </source>
</evidence>
<evidence type="ECO:0000256" key="13">
    <source>
        <dbReference type="ARBA" id="ARBA00032819"/>
    </source>
</evidence>
<feature type="binding site" evidence="19">
    <location>
        <begin position="165"/>
        <end position="171"/>
    </location>
    <ligand>
        <name>S-adenosyl-L-methionine</name>
        <dbReference type="ChEBI" id="CHEBI:59789"/>
    </ligand>
</feature>
<dbReference type="Gene3D" id="3.40.50.150">
    <property type="entry name" value="Vaccinia Virus protein VP39"/>
    <property type="match status" value="1"/>
</dbReference>
<evidence type="ECO:0000256" key="15">
    <source>
        <dbReference type="ARBA" id="ARBA00048936"/>
    </source>
</evidence>
<evidence type="ECO:0000256" key="6">
    <source>
        <dbReference type="ARBA" id="ARBA00022679"/>
    </source>
</evidence>
<gene>
    <name evidence="22" type="primary">nsun2</name>
</gene>
<dbReference type="GO" id="GO:0005634">
    <property type="term" value="C:nucleus"/>
    <property type="evidence" value="ECO:0007669"/>
    <property type="project" value="UniProtKB-SubCell"/>
</dbReference>
<evidence type="ECO:0000256" key="16">
    <source>
        <dbReference type="ARBA" id="ARBA00049286"/>
    </source>
</evidence>
<dbReference type="InterPro" id="IPR023267">
    <property type="entry name" value="RCMT"/>
</dbReference>
<comment type="subcellular location">
    <subcellularLocation>
        <location evidence="1">Nucleus</location>
    </subcellularLocation>
    <subcellularLocation>
        <location evidence="2">Secreted</location>
        <location evidence="2">Extracellular exosome</location>
    </subcellularLocation>
</comment>
<evidence type="ECO:0000256" key="1">
    <source>
        <dbReference type="ARBA" id="ARBA00004123"/>
    </source>
</evidence>
<evidence type="ECO:0000256" key="11">
    <source>
        <dbReference type="ARBA" id="ARBA00032179"/>
    </source>
</evidence>
<comment type="catalytic activity">
    <reaction evidence="16">
        <text>cytidine(34) in tRNA precursor + S-adenosyl-L-methionine = 5-methylcytidine(34) in tRNA precursor + S-adenosyl-L-homocysteine + H(+)</text>
        <dbReference type="Rhea" id="RHEA:42940"/>
        <dbReference type="Rhea" id="RHEA-COMP:10291"/>
        <dbReference type="Rhea" id="RHEA-COMP:10295"/>
        <dbReference type="ChEBI" id="CHEBI:15378"/>
        <dbReference type="ChEBI" id="CHEBI:57856"/>
        <dbReference type="ChEBI" id="CHEBI:59789"/>
        <dbReference type="ChEBI" id="CHEBI:74483"/>
        <dbReference type="ChEBI" id="CHEBI:82748"/>
        <dbReference type="EC" id="2.1.1.203"/>
    </reaction>
    <physiologicalReaction direction="left-to-right" evidence="16">
        <dbReference type="Rhea" id="RHEA:42941"/>
    </physiologicalReaction>
</comment>
<evidence type="ECO:0000256" key="2">
    <source>
        <dbReference type="ARBA" id="ARBA00004550"/>
    </source>
</evidence>
<dbReference type="Pfam" id="PF01189">
    <property type="entry name" value="Methyltr_RsmB-F"/>
    <property type="match status" value="1"/>
</dbReference>